<dbReference type="GO" id="GO:0015846">
    <property type="term" value="P:polyamine transport"/>
    <property type="evidence" value="ECO:0007669"/>
    <property type="project" value="InterPro"/>
</dbReference>
<accession>A0A6M1TTX7</accession>
<keyword evidence="7" id="KW-1185">Reference proteome</keyword>
<dbReference type="Pfam" id="PF13416">
    <property type="entry name" value="SBP_bac_8"/>
    <property type="match status" value="1"/>
</dbReference>
<evidence type="ECO:0000256" key="5">
    <source>
        <dbReference type="PIRNR" id="PIRNR019574"/>
    </source>
</evidence>
<organism evidence="6 7">
    <name type="scientific">Paragemmobacter kunshanensis</name>
    <dbReference type="NCBI Taxonomy" id="2583234"/>
    <lineage>
        <taxon>Bacteria</taxon>
        <taxon>Pseudomonadati</taxon>
        <taxon>Pseudomonadota</taxon>
        <taxon>Alphaproteobacteria</taxon>
        <taxon>Rhodobacterales</taxon>
        <taxon>Paracoccaceae</taxon>
        <taxon>Paragemmobacter</taxon>
    </lineage>
</organism>
<dbReference type="Proteomes" id="UP000474758">
    <property type="component" value="Unassembled WGS sequence"/>
</dbReference>
<dbReference type="PRINTS" id="PR00909">
    <property type="entry name" value="SPERMDNBNDNG"/>
</dbReference>
<comment type="similarity">
    <text evidence="5">Belongs to the bacterial solute-binding protein PotD/PotF family.</text>
</comment>
<dbReference type="SUPFAM" id="SSF53850">
    <property type="entry name" value="Periplasmic binding protein-like II"/>
    <property type="match status" value="1"/>
</dbReference>
<name>A0A6M1TTX7_9RHOB</name>
<evidence type="ECO:0000313" key="6">
    <source>
        <dbReference type="EMBL" id="NGQ91580.1"/>
    </source>
</evidence>
<evidence type="ECO:0000256" key="2">
    <source>
        <dbReference type="ARBA" id="ARBA00022448"/>
    </source>
</evidence>
<dbReference type="GO" id="GO:0019808">
    <property type="term" value="F:polyamine binding"/>
    <property type="evidence" value="ECO:0007669"/>
    <property type="project" value="InterPro"/>
</dbReference>
<reference evidence="6 7" key="1">
    <citation type="submission" date="2020-02" db="EMBL/GenBank/DDBJ databases">
        <title>Rhodobacter translucens sp. nov., a novel bacterium isolated from activated sludge.</title>
        <authorList>
            <person name="Liu J."/>
        </authorList>
    </citation>
    <scope>NUCLEOTIDE SEQUENCE [LARGE SCALE GENOMIC DNA]</scope>
    <source>
        <strain evidence="6 7">HX-7-19</strain>
    </source>
</reference>
<keyword evidence="3" id="KW-0732">Signal</keyword>
<dbReference type="PANTHER" id="PTHR30222:SF12">
    <property type="entry name" value="NORSPERMIDINE SENSOR"/>
    <property type="match status" value="1"/>
</dbReference>
<gene>
    <name evidence="6" type="ORF">G5V65_11790</name>
</gene>
<dbReference type="CDD" id="cd13659">
    <property type="entry name" value="PBP2_PotF"/>
    <property type="match status" value="1"/>
</dbReference>
<comment type="subcellular location">
    <subcellularLocation>
        <location evidence="1 5">Periplasm</location>
    </subcellularLocation>
</comment>
<evidence type="ECO:0000256" key="4">
    <source>
        <dbReference type="ARBA" id="ARBA00022764"/>
    </source>
</evidence>
<proteinExistence type="inferred from homology"/>
<dbReference type="GO" id="GO:0042597">
    <property type="term" value="C:periplasmic space"/>
    <property type="evidence" value="ECO:0007669"/>
    <property type="project" value="UniProtKB-SubCell"/>
</dbReference>
<evidence type="ECO:0000313" key="7">
    <source>
        <dbReference type="Proteomes" id="UP000474758"/>
    </source>
</evidence>
<evidence type="ECO:0000256" key="1">
    <source>
        <dbReference type="ARBA" id="ARBA00004418"/>
    </source>
</evidence>
<dbReference type="InterPro" id="IPR001188">
    <property type="entry name" value="Sperm_putr-bd"/>
</dbReference>
<comment type="function">
    <text evidence="5">Required for the activity of the bacterial periplasmic transport system of putrescine.</text>
</comment>
<protein>
    <recommendedName>
        <fullName evidence="5">Putrescine-binding periplasmic protein</fullName>
    </recommendedName>
</protein>
<keyword evidence="2 5" id="KW-0813">Transport</keyword>
<dbReference type="InterPro" id="IPR006059">
    <property type="entry name" value="SBP"/>
</dbReference>
<dbReference type="PIRSF" id="PIRSF019574">
    <property type="entry name" value="Periplasmic_polyamine_BP"/>
    <property type="match status" value="1"/>
</dbReference>
<dbReference type="Gene3D" id="3.40.190.10">
    <property type="entry name" value="Periplasmic binding protein-like II"/>
    <property type="match status" value="2"/>
</dbReference>
<evidence type="ECO:0000256" key="3">
    <source>
        <dbReference type="ARBA" id="ARBA00022729"/>
    </source>
</evidence>
<sequence>MKLTRRNALLTLGSTLAVPYVRPSWAQAGTVNVYNWSDYIGETTIADFEAETGIGVVYDLYASAEEMQAKMLAGSTGYDVVVMAGLSLPQFVTAGVYQKLDRSRLSGWSNLDPAILKIVEGFDPGNEYGVPYMWGSVGITYNLDMVRERLPDANLASLDTLFKPENAAKLADCGISILDSPTDIGFMVLSYLGIDPNTAGPAEYARMAEAFAPIRDYIATFDNANYLTAIPNGELCAINNWSGDYGVAKARAAEAGIEMDLAYFVPETGAPAWFDLLCLPSDAPNTDNAYAFVDYLLRPEVIAACTNYTGYANANKAATPLVDPSIAGDPAVYPDEATLARMYTPAAQTEEQDREITRIWATIKSGG</sequence>
<dbReference type="RefSeq" id="WP_165050272.1">
    <property type="nucleotide sequence ID" value="NZ_JAALFE010000010.1"/>
</dbReference>
<keyword evidence="4 5" id="KW-0574">Periplasm</keyword>
<dbReference type="EMBL" id="JAALFE010000010">
    <property type="protein sequence ID" value="NGQ91580.1"/>
    <property type="molecule type" value="Genomic_DNA"/>
</dbReference>
<comment type="caution">
    <text evidence="6">The sequence shown here is derived from an EMBL/GenBank/DDBJ whole genome shotgun (WGS) entry which is preliminary data.</text>
</comment>
<dbReference type="AlphaFoldDB" id="A0A6M1TTX7"/>
<dbReference type="PANTHER" id="PTHR30222">
    <property type="entry name" value="SPERMIDINE/PUTRESCINE-BINDING PERIPLASMIC PROTEIN"/>
    <property type="match status" value="1"/>
</dbReference>